<keyword evidence="1" id="KW-0472">Membrane</keyword>
<keyword evidence="1" id="KW-1133">Transmembrane helix</keyword>
<comment type="caution">
    <text evidence="2">The sequence shown here is derived from an EMBL/GenBank/DDBJ whole genome shotgun (WGS) entry which is preliminary data.</text>
</comment>
<dbReference type="OrthoDB" id="5249at2759"/>
<proteinExistence type="predicted"/>
<evidence type="ECO:0000256" key="1">
    <source>
        <dbReference type="SAM" id="Phobius"/>
    </source>
</evidence>
<keyword evidence="3" id="KW-1185">Reference proteome</keyword>
<feature type="transmembrane region" description="Helical" evidence="1">
    <location>
        <begin position="108"/>
        <end position="133"/>
    </location>
</feature>
<accession>A0A5J4YLG3</accession>
<dbReference type="AlphaFoldDB" id="A0A5J4YLG3"/>
<dbReference type="Proteomes" id="UP000324585">
    <property type="component" value="Unassembled WGS sequence"/>
</dbReference>
<reference evidence="3" key="1">
    <citation type="journal article" date="2019" name="Nat. Commun.">
        <title>Expansion of phycobilisome linker gene families in mesophilic red algae.</title>
        <authorList>
            <person name="Lee J."/>
            <person name="Kim D."/>
            <person name="Bhattacharya D."/>
            <person name="Yoon H.S."/>
        </authorList>
    </citation>
    <scope>NUCLEOTIDE SEQUENCE [LARGE SCALE GENOMIC DNA]</scope>
    <source>
        <strain evidence="3">CCMP 1328</strain>
    </source>
</reference>
<keyword evidence="1" id="KW-0812">Transmembrane</keyword>
<evidence type="ECO:0000313" key="3">
    <source>
        <dbReference type="Proteomes" id="UP000324585"/>
    </source>
</evidence>
<sequence length="138" mass="14780">MFVPTFSTTSCSVAATSRVLSVAQSANRCDSVARGAVSRSRVRKGRAMVSMAGDADKAAAAKSKADKAEATRRMLAADEPQVRFRREETQLDSGSFSYQSGVKDGVDIWLIVGILSFVVPACIFAYGVAVGWVDIPRR</sequence>
<gene>
    <name evidence="2" type="ORF">FVE85_3526</name>
</gene>
<evidence type="ECO:0000313" key="2">
    <source>
        <dbReference type="EMBL" id="KAA8492088.1"/>
    </source>
</evidence>
<protein>
    <submittedName>
        <fullName evidence="2">Uncharacterized protein</fullName>
    </submittedName>
</protein>
<name>A0A5J4YLG3_PORPP</name>
<dbReference type="EMBL" id="VRMN01000010">
    <property type="protein sequence ID" value="KAA8492088.1"/>
    <property type="molecule type" value="Genomic_DNA"/>
</dbReference>
<organism evidence="2 3">
    <name type="scientific">Porphyridium purpureum</name>
    <name type="common">Red alga</name>
    <name type="synonym">Porphyridium cruentum</name>
    <dbReference type="NCBI Taxonomy" id="35688"/>
    <lineage>
        <taxon>Eukaryota</taxon>
        <taxon>Rhodophyta</taxon>
        <taxon>Bangiophyceae</taxon>
        <taxon>Porphyridiales</taxon>
        <taxon>Porphyridiaceae</taxon>
        <taxon>Porphyridium</taxon>
    </lineage>
</organism>